<feature type="signal peptide" evidence="1">
    <location>
        <begin position="1"/>
        <end position="21"/>
    </location>
</feature>
<evidence type="ECO:0000256" key="1">
    <source>
        <dbReference type="SAM" id="SignalP"/>
    </source>
</evidence>
<dbReference type="AlphaFoldDB" id="A0A2U2PEK0"/>
<evidence type="ECO:0000313" key="2">
    <source>
        <dbReference type="EMBL" id="PWG79744.1"/>
    </source>
</evidence>
<reference evidence="2 3" key="1">
    <citation type="submission" date="2018-04" db="EMBL/GenBank/DDBJ databases">
        <title>Pedobacter chongqingensis sp. nov., isolated from a rottenly hemp rope.</title>
        <authorList>
            <person name="Cai Y."/>
        </authorList>
    </citation>
    <scope>NUCLEOTIDE SEQUENCE [LARGE SCALE GENOMIC DNA]</scope>
    <source>
        <strain evidence="2 3">FJ4-8</strain>
    </source>
</reference>
<dbReference type="SUPFAM" id="SSF50998">
    <property type="entry name" value="Quinoprotein alcohol dehydrogenase-like"/>
    <property type="match status" value="1"/>
</dbReference>
<feature type="chain" id="PRO_5015669689" description="YncE family protein" evidence="1">
    <location>
        <begin position="22"/>
        <end position="363"/>
    </location>
</feature>
<dbReference type="InterPro" id="IPR015943">
    <property type="entry name" value="WD40/YVTN_repeat-like_dom_sf"/>
</dbReference>
<name>A0A2U2PEK0_9SPHI</name>
<dbReference type="Pfam" id="PF16819">
    <property type="entry name" value="DUF5074"/>
    <property type="match status" value="1"/>
</dbReference>
<organism evidence="2 3">
    <name type="scientific">Pararcticibacter amylolyticus</name>
    <dbReference type="NCBI Taxonomy" id="2173175"/>
    <lineage>
        <taxon>Bacteria</taxon>
        <taxon>Pseudomonadati</taxon>
        <taxon>Bacteroidota</taxon>
        <taxon>Sphingobacteriia</taxon>
        <taxon>Sphingobacteriales</taxon>
        <taxon>Sphingobacteriaceae</taxon>
        <taxon>Pararcticibacter</taxon>
    </lineage>
</organism>
<dbReference type="Proteomes" id="UP000245647">
    <property type="component" value="Unassembled WGS sequence"/>
</dbReference>
<accession>A0A2U2PEK0</accession>
<dbReference type="PANTHER" id="PTHR47197:SF3">
    <property type="entry name" value="DIHYDRO-HEME D1 DEHYDROGENASE"/>
    <property type="match status" value="1"/>
</dbReference>
<dbReference type="OrthoDB" id="792648at2"/>
<dbReference type="Gene3D" id="2.130.10.10">
    <property type="entry name" value="YVTN repeat-like/Quinoprotein amine dehydrogenase"/>
    <property type="match status" value="1"/>
</dbReference>
<evidence type="ECO:0000313" key="3">
    <source>
        <dbReference type="Proteomes" id="UP000245647"/>
    </source>
</evidence>
<dbReference type="PANTHER" id="PTHR47197">
    <property type="entry name" value="PROTEIN NIRF"/>
    <property type="match status" value="1"/>
</dbReference>
<keyword evidence="3" id="KW-1185">Reference proteome</keyword>
<sequence>MKQKFLPALLLLSLAIFQACKKDREENQPKEQETIGVYVLYEGTMGQNNSGIAYYDLKTSQSNPDYFKTVNGYDLGETANDLQQYGSKIYCVVTGKKDEKQSFVEVINPVTGKSIKRISFNGASSGFLPRYIAFHKNKAYVSNYDGKIRRIDTASLQIDEQQVETGGAMEKMAIVNDKLYVVNSDHYDFRDAPNKHTVSVIDLNTFTKIKDIPVTTNPVKIAGSKNGDVFVASSIPWGGIGTYQKINLQTDAVTSTFSASIGDITIHENKGFAIVDPYTSNPAVKELNLSTGELGNSFITDGTQLKSPNRISVNTLTNEIVVSDVPDYTSPGKAYYFKADGKLAVTITTGINPNSAVFIYGTK</sequence>
<gene>
    <name evidence="2" type="ORF">DDR33_15120</name>
</gene>
<dbReference type="InterPro" id="IPR031815">
    <property type="entry name" value="DUF5074"/>
</dbReference>
<dbReference type="PROSITE" id="PS51257">
    <property type="entry name" value="PROKAR_LIPOPROTEIN"/>
    <property type="match status" value="1"/>
</dbReference>
<dbReference type="EMBL" id="QEAS01000012">
    <property type="protein sequence ID" value="PWG79744.1"/>
    <property type="molecule type" value="Genomic_DNA"/>
</dbReference>
<keyword evidence="1" id="KW-0732">Signal</keyword>
<evidence type="ECO:0008006" key="4">
    <source>
        <dbReference type="Google" id="ProtNLM"/>
    </source>
</evidence>
<protein>
    <recommendedName>
        <fullName evidence="4">YncE family protein</fullName>
    </recommendedName>
</protein>
<proteinExistence type="predicted"/>
<dbReference type="InterPro" id="IPR051200">
    <property type="entry name" value="Host-pathogen_enzymatic-act"/>
</dbReference>
<dbReference type="RefSeq" id="WP_109416643.1">
    <property type="nucleotide sequence ID" value="NZ_QEAS01000012.1"/>
</dbReference>
<dbReference type="InterPro" id="IPR011047">
    <property type="entry name" value="Quinoprotein_ADH-like_sf"/>
</dbReference>
<comment type="caution">
    <text evidence="2">The sequence shown here is derived from an EMBL/GenBank/DDBJ whole genome shotgun (WGS) entry which is preliminary data.</text>
</comment>